<evidence type="ECO:0008006" key="4">
    <source>
        <dbReference type="Google" id="ProtNLM"/>
    </source>
</evidence>
<organism evidence="2 3">
    <name type="scientific">Paractinoplanes durhamensis</name>
    <dbReference type="NCBI Taxonomy" id="113563"/>
    <lineage>
        <taxon>Bacteria</taxon>
        <taxon>Bacillati</taxon>
        <taxon>Actinomycetota</taxon>
        <taxon>Actinomycetes</taxon>
        <taxon>Micromonosporales</taxon>
        <taxon>Micromonosporaceae</taxon>
        <taxon>Paractinoplanes</taxon>
    </lineage>
</organism>
<evidence type="ECO:0000256" key="1">
    <source>
        <dbReference type="SAM" id="MobiDB-lite"/>
    </source>
</evidence>
<feature type="region of interest" description="Disordered" evidence="1">
    <location>
        <begin position="404"/>
        <end position="448"/>
    </location>
</feature>
<dbReference type="InterPro" id="IPR011989">
    <property type="entry name" value="ARM-like"/>
</dbReference>
<dbReference type="EMBL" id="BOML01000059">
    <property type="protein sequence ID" value="GIE06208.1"/>
    <property type="molecule type" value="Genomic_DNA"/>
</dbReference>
<comment type="caution">
    <text evidence="2">The sequence shown here is derived from an EMBL/GenBank/DDBJ whole genome shotgun (WGS) entry which is preliminary data.</text>
</comment>
<dbReference type="Pfam" id="PF01816">
    <property type="entry name" value="LRV"/>
    <property type="match status" value="1"/>
</dbReference>
<dbReference type="InterPro" id="IPR004830">
    <property type="entry name" value="LRR_variant"/>
</dbReference>
<reference evidence="2 3" key="1">
    <citation type="submission" date="2021-01" db="EMBL/GenBank/DDBJ databases">
        <title>Whole genome shotgun sequence of Actinoplanes durhamensis NBRC 14914.</title>
        <authorList>
            <person name="Komaki H."/>
            <person name="Tamura T."/>
        </authorList>
    </citation>
    <scope>NUCLEOTIDE SEQUENCE [LARGE SCALE GENOMIC DNA]</scope>
    <source>
        <strain evidence="2 3">NBRC 14914</strain>
    </source>
</reference>
<dbReference type="Gene3D" id="1.25.10.10">
    <property type="entry name" value="Leucine-rich Repeat Variant"/>
    <property type="match status" value="2"/>
</dbReference>
<proteinExistence type="predicted"/>
<accession>A0ABQ3Z8Q2</accession>
<dbReference type="Proteomes" id="UP000637628">
    <property type="component" value="Unassembled WGS sequence"/>
</dbReference>
<feature type="compositionally biased region" description="Basic and acidic residues" evidence="1">
    <location>
        <begin position="439"/>
        <end position="448"/>
    </location>
</feature>
<gene>
    <name evidence="2" type="ORF">Adu01nite_75580</name>
</gene>
<name>A0ABQ3Z8Q2_9ACTN</name>
<dbReference type="RefSeq" id="WP_203734051.1">
    <property type="nucleotide sequence ID" value="NZ_BAAATX010000022.1"/>
</dbReference>
<protein>
    <recommendedName>
        <fullName evidence="4">Leucine rich repeat variant</fullName>
    </recommendedName>
</protein>
<evidence type="ECO:0000313" key="2">
    <source>
        <dbReference type="EMBL" id="GIE06208.1"/>
    </source>
</evidence>
<keyword evidence="3" id="KW-1185">Reference proteome</keyword>
<evidence type="ECO:0000313" key="3">
    <source>
        <dbReference type="Proteomes" id="UP000637628"/>
    </source>
</evidence>
<sequence>MADHGWIGPALAANRSTPPDVLAELAETLDLDIQLTVIRSRIGRPSLEPVAGILADSPHPDVRIELARATFVPDEVLVRLAGDPIRQVRWQVIWRPTEVAGVPEGRSYVPAEAYAVLARDDDEVTQLELLGSEEAPVHVKREVGRRNAKLRDRVLLAFGEEGEARAAYERLLTAGNDEQRRRALESDRFRPPAEQVPRLLADEPHRLPAIERIPLDDELARALVADDDPKVRRAVAVNPDLSRELMEILAADPDRYVRKALTERPYVPFDLLEQIDYEPEPEAYRVAWLWDRQHDMALVAEYSWSRNRSYRQTVAQVRGLPREIVERLARDEDYKVRMFLTALNGEHVPIPVLEEMVLTWTGHSSSEMARNPRLPAEFIDRLTRSDDTHHRRLASYTGRLTEEQRARLAADPDEDLAARMKPPPTVEQLRARLASPSPEMRDAAARRPELPADLIRQLWASR</sequence>